<dbReference type="GeneID" id="106821229"/>
<gene>
    <name evidence="3" type="primary">LOC106821229</name>
</gene>
<dbReference type="Proteomes" id="UP000695022">
    <property type="component" value="Unplaced"/>
</dbReference>
<feature type="compositionally biased region" description="Basic and acidic residues" evidence="1">
    <location>
        <begin position="12"/>
        <end position="22"/>
    </location>
</feature>
<evidence type="ECO:0000313" key="2">
    <source>
        <dbReference type="Proteomes" id="UP000695022"/>
    </source>
</evidence>
<evidence type="ECO:0000256" key="1">
    <source>
        <dbReference type="SAM" id="MobiDB-lite"/>
    </source>
</evidence>
<accession>A0ABM1FAF6</accession>
<proteinExistence type="predicted"/>
<name>A0ABM1FAF6_PRICU</name>
<feature type="compositionally biased region" description="Basic residues" evidence="1">
    <location>
        <begin position="1"/>
        <end position="11"/>
    </location>
</feature>
<reference evidence="3" key="1">
    <citation type="submission" date="2025-08" db="UniProtKB">
        <authorList>
            <consortium name="RefSeq"/>
        </authorList>
    </citation>
    <scope>IDENTIFICATION</scope>
</reference>
<sequence>MEKKKKKKKINKKNEKNEKEEGNAADDNEEKEEEEEIDYDDDVGNNQDDDFNNEEKCLIIDGRGIIGARVLSHEAGIGARCFFLHSNTMHAYHLDQQYTVSSFCPCLREERVLWACIRVKSSI</sequence>
<evidence type="ECO:0000313" key="3">
    <source>
        <dbReference type="RefSeq" id="XP_014681427.1"/>
    </source>
</evidence>
<organism evidence="2 3">
    <name type="scientific">Priapulus caudatus</name>
    <name type="common">Priapulid worm</name>
    <dbReference type="NCBI Taxonomy" id="37621"/>
    <lineage>
        <taxon>Eukaryota</taxon>
        <taxon>Metazoa</taxon>
        <taxon>Ecdysozoa</taxon>
        <taxon>Scalidophora</taxon>
        <taxon>Priapulida</taxon>
        <taxon>Priapulimorpha</taxon>
        <taxon>Priapulimorphida</taxon>
        <taxon>Priapulidae</taxon>
        <taxon>Priapulus</taxon>
    </lineage>
</organism>
<keyword evidence="2" id="KW-1185">Reference proteome</keyword>
<protein>
    <submittedName>
        <fullName evidence="3">Uncharacterized protein LOC106821229</fullName>
    </submittedName>
</protein>
<feature type="compositionally biased region" description="Acidic residues" evidence="1">
    <location>
        <begin position="23"/>
        <end position="47"/>
    </location>
</feature>
<feature type="region of interest" description="Disordered" evidence="1">
    <location>
        <begin position="1"/>
        <end position="47"/>
    </location>
</feature>
<dbReference type="RefSeq" id="XP_014681427.1">
    <property type="nucleotide sequence ID" value="XM_014825941.1"/>
</dbReference>